<evidence type="ECO:0000256" key="3">
    <source>
        <dbReference type="ARBA" id="ARBA00022806"/>
    </source>
</evidence>
<evidence type="ECO:0000313" key="8">
    <source>
        <dbReference type="Proteomes" id="UP000320055"/>
    </source>
</evidence>
<dbReference type="InterPro" id="IPR014001">
    <property type="entry name" value="Helicase_ATP-bd"/>
</dbReference>
<dbReference type="GO" id="GO:0004386">
    <property type="term" value="F:helicase activity"/>
    <property type="evidence" value="ECO:0007669"/>
    <property type="project" value="UniProtKB-KW"/>
</dbReference>
<dbReference type="Pfam" id="PF00270">
    <property type="entry name" value="DEAD"/>
    <property type="match status" value="1"/>
</dbReference>
<protein>
    <recommendedName>
        <fullName evidence="6">Helicase ATP-binding domain-containing protein</fullName>
    </recommendedName>
</protein>
<evidence type="ECO:0000256" key="5">
    <source>
        <dbReference type="SAM" id="MobiDB-lite"/>
    </source>
</evidence>
<dbReference type="GO" id="GO:0005524">
    <property type="term" value="F:ATP binding"/>
    <property type="evidence" value="ECO:0007669"/>
    <property type="project" value="UniProtKB-KW"/>
</dbReference>
<organism evidence="7 8">
    <name type="scientific">Hyella patelloides LEGE 07179</name>
    <dbReference type="NCBI Taxonomy" id="945734"/>
    <lineage>
        <taxon>Bacteria</taxon>
        <taxon>Bacillati</taxon>
        <taxon>Cyanobacteriota</taxon>
        <taxon>Cyanophyceae</taxon>
        <taxon>Pleurocapsales</taxon>
        <taxon>Hyellaceae</taxon>
        <taxon>Hyella</taxon>
    </lineage>
</organism>
<dbReference type="Pfam" id="PF00580">
    <property type="entry name" value="UvrD-helicase"/>
    <property type="match status" value="1"/>
</dbReference>
<dbReference type="PANTHER" id="PTHR47962:SF5">
    <property type="entry name" value="ATP-DEPENDENT HELICASE LHR-RELATED"/>
    <property type="match status" value="1"/>
</dbReference>
<dbReference type="InterPro" id="IPR014016">
    <property type="entry name" value="UvrD-like_ATP-bd"/>
</dbReference>
<dbReference type="PANTHER" id="PTHR47962">
    <property type="entry name" value="ATP-DEPENDENT HELICASE LHR-RELATED-RELATED"/>
    <property type="match status" value="1"/>
</dbReference>
<dbReference type="InterPro" id="IPR035093">
    <property type="entry name" value="RelE/ParE_toxin_dom_sf"/>
</dbReference>
<dbReference type="SUPFAM" id="SSF143011">
    <property type="entry name" value="RelE-like"/>
    <property type="match status" value="1"/>
</dbReference>
<feature type="region of interest" description="Disordered" evidence="5">
    <location>
        <begin position="98"/>
        <end position="143"/>
    </location>
</feature>
<dbReference type="Proteomes" id="UP000320055">
    <property type="component" value="Unassembled WGS sequence"/>
</dbReference>
<dbReference type="EMBL" id="CAACVJ010000097">
    <property type="protein sequence ID" value="VEP13145.1"/>
    <property type="molecule type" value="Genomic_DNA"/>
</dbReference>
<sequence>MTTWTITFADTFINELLNIPKSISKKVTKKIKILEQDPISAQGDAKKLKGYGNNIYRVRLGDYRLFYSFGSGWVKLLSVRKRDDRTYELEIPEFTTPNPVPEISRSDLQPIPSSVEQKEREKTILSQKQELPEDNKSKSTTKSDLPFKFTSSLLQQWQIPQEYRQKILKVKHSDDILDLPIPDRLISRILDNCFPRDLAEIERSPEYKLTKPEDLERFVEGEIEAFLLKLDPEQEKLIDFGNNNGAILVKGGAGTGKSTLALYRVKRLLELGYTSILFTTYTKALVNYSEQLLEQLLGKTPSQLGVKVATVDSLTYQYYKDLIQQGESAIAATSTLIGQGMVTLDCSEVEFLTEEQIAQLFSCIPDTWDFVELAEVFDIDTFSTAVAEQFSKLLDRRHGRSDHKPKLSPVKKTENKALDIFKLRDEVIGDYRNYIESFLEIRDRRVDEFVKQELDRGHLWRDPLIQINPAYKKGADIDALIHDGTLHSECKKYFPDFHFYYHQEQAFRCAVKDEPYVVTTGTGSGKSFSYVVPIINDLVQNPQLKGIRAILVYPMNALINSQEEAIFDRLEEFKKISGKDSQIRVARYTGQESLSQKSDIQNNPPQILLTNYVMLELMLSRVHEEKFIKSPILKYLVLDELHTYRGRQGADVALVIRKLRQISHNAKQGNNIPLLCIGTSATMSTEGDRVSRKTTVAEVASKLFGVEVKPSNIIDETLEQAIKRANSTVAELTEALKNGLPTEKQQTPEAFLNHPLSKWIEMNLGLDEETSPPTPLLKGEGSNLVRKTPIPLSVGSQELAKFTGVDAQVCSDTLKQMFFWSSRIEKGLPFRLHQFISQGGSVYATLESQEKRYLTLEGQYKTTGDRLLFPLVFCRECGQDYNLIIQN</sequence>
<proteinExistence type="predicted"/>
<dbReference type="RefSeq" id="WP_186376080.1">
    <property type="nucleotide sequence ID" value="NZ_LR213936.1"/>
</dbReference>
<dbReference type="SUPFAM" id="SSF52540">
    <property type="entry name" value="P-loop containing nucleoside triphosphate hydrolases"/>
    <property type="match status" value="2"/>
</dbReference>
<keyword evidence="1" id="KW-0547">Nucleotide-binding</keyword>
<gene>
    <name evidence="7" type="ORF">H1P_1860003</name>
</gene>
<dbReference type="InterPro" id="IPR011545">
    <property type="entry name" value="DEAD/DEAH_box_helicase_dom"/>
</dbReference>
<dbReference type="Gene3D" id="3.30.2310.20">
    <property type="entry name" value="RelE-like"/>
    <property type="match status" value="1"/>
</dbReference>
<evidence type="ECO:0000259" key="6">
    <source>
        <dbReference type="PROSITE" id="PS51192"/>
    </source>
</evidence>
<dbReference type="GO" id="GO:0016887">
    <property type="term" value="F:ATP hydrolysis activity"/>
    <property type="evidence" value="ECO:0007669"/>
    <property type="project" value="TreeGrafter"/>
</dbReference>
<dbReference type="AlphaFoldDB" id="A0A563VP81"/>
<dbReference type="Gene3D" id="3.40.50.300">
    <property type="entry name" value="P-loop containing nucleotide triphosphate hydrolases"/>
    <property type="match status" value="2"/>
</dbReference>
<dbReference type="GO" id="GO:0003677">
    <property type="term" value="F:DNA binding"/>
    <property type="evidence" value="ECO:0007669"/>
    <property type="project" value="TreeGrafter"/>
</dbReference>
<accession>A0A563VP81</accession>
<evidence type="ECO:0000256" key="1">
    <source>
        <dbReference type="ARBA" id="ARBA00022741"/>
    </source>
</evidence>
<keyword evidence="4" id="KW-0067">ATP-binding</keyword>
<dbReference type="PROSITE" id="PS51192">
    <property type="entry name" value="HELICASE_ATP_BIND_1"/>
    <property type="match status" value="1"/>
</dbReference>
<evidence type="ECO:0000256" key="2">
    <source>
        <dbReference type="ARBA" id="ARBA00022801"/>
    </source>
</evidence>
<dbReference type="SMART" id="SM00487">
    <property type="entry name" value="DEXDc"/>
    <property type="match status" value="1"/>
</dbReference>
<feature type="domain" description="Helicase ATP-binding" evidence="6">
    <location>
        <begin position="507"/>
        <end position="701"/>
    </location>
</feature>
<name>A0A563VP81_9CYAN</name>
<evidence type="ECO:0000313" key="7">
    <source>
        <dbReference type="EMBL" id="VEP13145.1"/>
    </source>
</evidence>
<evidence type="ECO:0000256" key="4">
    <source>
        <dbReference type="ARBA" id="ARBA00022840"/>
    </source>
</evidence>
<keyword evidence="3" id="KW-0347">Helicase</keyword>
<keyword evidence="2" id="KW-0378">Hydrolase</keyword>
<dbReference type="InterPro" id="IPR052511">
    <property type="entry name" value="ATP-dep_Helicase"/>
</dbReference>
<keyword evidence="8" id="KW-1185">Reference proteome</keyword>
<dbReference type="InterPro" id="IPR027417">
    <property type="entry name" value="P-loop_NTPase"/>
</dbReference>
<reference evidence="7 8" key="1">
    <citation type="submission" date="2019-01" db="EMBL/GenBank/DDBJ databases">
        <authorList>
            <person name="Brito A."/>
        </authorList>
    </citation>
    <scope>NUCLEOTIDE SEQUENCE [LARGE SCALE GENOMIC DNA]</scope>
    <source>
        <strain evidence="7">1</strain>
    </source>
</reference>